<gene>
    <name evidence="1" type="ORF">LR48_Vigan11g165200</name>
</gene>
<accession>A0A0L9VUK9</accession>
<dbReference type="Proteomes" id="UP000053144">
    <property type="component" value="Chromosome 11"/>
</dbReference>
<proteinExistence type="predicted"/>
<sequence length="165" mass="18522">MKWSNDHPNQQQMAERLTARSSLQLQPDSLHSAPLPNARLPLLTSTRMIIAMTRRTYKTRQHKEKRRKTQYTTDCPDCMISRVATTIAHPGDVVTGILINCHPRRTRVFHYAERTFPLCSDSALRATVWRPSVGASDAAASMCAAEVARPPAATWTPLHTLFSEA</sequence>
<protein>
    <submittedName>
        <fullName evidence="1">Uncharacterized protein</fullName>
    </submittedName>
</protein>
<dbReference type="AlphaFoldDB" id="A0A0L9VUK9"/>
<reference evidence="2" key="1">
    <citation type="journal article" date="2015" name="Proc. Natl. Acad. Sci. U.S.A.">
        <title>Genome sequencing of adzuki bean (Vigna angularis) provides insight into high starch and low fat accumulation and domestication.</title>
        <authorList>
            <person name="Yang K."/>
            <person name="Tian Z."/>
            <person name="Chen C."/>
            <person name="Luo L."/>
            <person name="Zhao B."/>
            <person name="Wang Z."/>
            <person name="Yu L."/>
            <person name="Li Y."/>
            <person name="Sun Y."/>
            <person name="Li W."/>
            <person name="Chen Y."/>
            <person name="Li Y."/>
            <person name="Zhang Y."/>
            <person name="Ai D."/>
            <person name="Zhao J."/>
            <person name="Shang C."/>
            <person name="Ma Y."/>
            <person name="Wu B."/>
            <person name="Wang M."/>
            <person name="Gao L."/>
            <person name="Sun D."/>
            <person name="Zhang P."/>
            <person name="Guo F."/>
            <person name="Wang W."/>
            <person name="Li Y."/>
            <person name="Wang J."/>
            <person name="Varshney R.K."/>
            <person name="Wang J."/>
            <person name="Ling H.Q."/>
            <person name="Wan P."/>
        </authorList>
    </citation>
    <scope>NUCLEOTIDE SEQUENCE</scope>
    <source>
        <strain evidence="2">cv. Jingnong 6</strain>
    </source>
</reference>
<dbReference type="EMBL" id="CM003381">
    <property type="protein sequence ID" value="KOM58618.1"/>
    <property type="molecule type" value="Genomic_DNA"/>
</dbReference>
<name>A0A0L9VUK9_PHAAN</name>
<evidence type="ECO:0000313" key="1">
    <source>
        <dbReference type="EMBL" id="KOM58618.1"/>
    </source>
</evidence>
<organism evidence="1 2">
    <name type="scientific">Phaseolus angularis</name>
    <name type="common">Azuki bean</name>
    <name type="synonym">Vigna angularis</name>
    <dbReference type="NCBI Taxonomy" id="3914"/>
    <lineage>
        <taxon>Eukaryota</taxon>
        <taxon>Viridiplantae</taxon>
        <taxon>Streptophyta</taxon>
        <taxon>Embryophyta</taxon>
        <taxon>Tracheophyta</taxon>
        <taxon>Spermatophyta</taxon>
        <taxon>Magnoliopsida</taxon>
        <taxon>eudicotyledons</taxon>
        <taxon>Gunneridae</taxon>
        <taxon>Pentapetalae</taxon>
        <taxon>rosids</taxon>
        <taxon>fabids</taxon>
        <taxon>Fabales</taxon>
        <taxon>Fabaceae</taxon>
        <taxon>Papilionoideae</taxon>
        <taxon>50 kb inversion clade</taxon>
        <taxon>NPAAA clade</taxon>
        <taxon>indigoferoid/millettioid clade</taxon>
        <taxon>Phaseoleae</taxon>
        <taxon>Vigna</taxon>
    </lineage>
</organism>
<dbReference type="Gramene" id="KOM58618">
    <property type="protein sequence ID" value="KOM58618"/>
    <property type="gene ID" value="LR48_Vigan11g165200"/>
</dbReference>
<evidence type="ECO:0000313" key="2">
    <source>
        <dbReference type="Proteomes" id="UP000053144"/>
    </source>
</evidence>